<dbReference type="EMBL" id="JARQWQ010000038">
    <property type="protein sequence ID" value="KAK2559896.1"/>
    <property type="molecule type" value="Genomic_DNA"/>
</dbReference>
<organism evidence="1 2">
    <name type="scientific">Acropora cervicornis</name>
    <name type="common">Staghorn coral</name>
    <dbReference type="NCBI Taxonomy" id="6130"/>
    <lineage>
        <taxon>Eukaryota</taxon>
        <taxon>Metazoa</taxon>
        <taxon>Cnidaria</taxon>
        <taxon>Anthozoa</taxon>
        <taxon>Hexacorallia</taxon>
        <taxon>Scleractinia</taxon>
        <taxon>Astrocoeniina</taxon>
        <taxon>Acroporidae</taxon>
        <taxon>Acropora</taxon>
    </lineage>
</organism>
<name>A0AAD9QFA9_ACRCE</name>
<reference evidence="1" key="1">
    <citation type="journal article" date="2023" name="G3 (Bethesda)">
        <title>Whole genome assembly and annotation of the endangered Caribbean coral Acropora cervicornis.</title>
        <authorList>
            <person name="Selwyn J.D."/>
            <person name="Vollmer S.V."/>
        </authorList>
    </citation>
    <scope>NUCLEOTIDE SEQUENCE</scope>
    <source>
        <strain evidence="1">K2</strain>
    </source>
</reference>
<comment type="caution">
    <text evidence="1">The sequence shown here is derived from an EMBL/GenBank/DDBJ whole genome shotgun (WGS) entry which is preliminary data.</text>
</comment>
<sequence>MNKSKRKDEINERRKEEKESIAWLVAQDSRDVSLRHSHHQQMVVKRNRWTTCRSSRPGNKHQKLRDRNLASKWRANAECFRNMKR</sequence>
<accession>A0AAD9QFA9</accession>
<evidence type="ECO:0000313" key="2">
    <source>
        <dbReference type="Proteomes" id="UP001249851"/>
    </source>
</evidence>
<evidence type="ECO:0000313" key="1">
    <source>
        <dbReference type="EMBL" id="KAK2559896.1"/>
    </source>
</evidence>
<dbReference type="Proteomes" id="UP001249851">
    <property type="component" value="Unassembled WGS sequence"/>
</dbReference>
<gene>
    <name evidence="1" type="ORF">P5673_017465</name>
</gene>
<reference evidence="1" key="2">
    <citation type="journal article" date="2023" name="Science">
        <title>Genomic signatures of disease resistance in endangered staghorn corals.</title>
        <authorList>
            <person name="Vollmer S.V."/>
            <person name="Selwyn J.D."/>
            <person name="Despard B.A."/>
            <person name="Roesel C.L."/>
        </authorList>
    </citation>
    <scope>NUCLEOTIDE SEQUENCE</scope>
    <source>
        <strain evidence="1">K2</strain>
    </source>
</reference>
<protein>
    <submittedName>
        <fullName evidence="1">Uncharacterized protein</fullName>
    </submittedName>
</protein>
<proteinExistence type="predicted"/>
<keyword evidence="2" id="KW-1185">Reference proteome</keyword>
<dbReference type="AlphaFoldDB" id="A0AAD9QFA9"/>